<dbReference type="RefSeq" id="WP_075064648.1">
    <property type="nucleotide sequence ID" value="NZ_LGCL01000045.1"/>
</dbReference>
<sequence length="202" mass="23072">MQTQSGAPGFRTEETLLNAPHDRSVALLLRHSARYPIFDDFDPYQAQLTPAGVRMAEDLGRWMGRQGMRLGGFYSSPVGRCIDTAMGIARGAGYWANVRPEEKLSFPYLQPTRRNIIHFRASDPLPERVVEAMRFMLRRNGGLSTFQVFVSHDSYLACILAHVFLEPIEDHWPEFLEGMAMWREGDEVILSWRGRTKRISGI</sequence>
<evidence type="ECO:0000313" key="1">
    <source>
        <dbReference type="EMBL" id="KPL70153.1"/>
    </source>
</evidence>
<evidence type="ECO:0000313" key="2">
    <source>
        <dbReference type="Proteomes" id="UP000050417"/>
    </source>
</evidence>
<dbReference type="OrthoDB" id="9781415at2"/>
<organism evidence="1 2">
    <name type="scientific">Ornatilinea apprima</name>
    <dbReference type="NCBI Taxonomy" id="1134406"/>
    <lineage>
        <taxon>Bacteria</taxon>
        <taxon>Bacillati</taxon>
        <taxon>Chloroflexota</taxon>
        <taxon>Anaerolineae</taxon>
        <taxon>Anaerolineales</taxon>
        <taxon>Anaerolineaceae</taxon>
        <taxon>Ornatilinea</taxon>
    </lineage>
</organism>
<gene>
    <name evidence="1" type="ORF">ADN00_19175</name>
</gene>
<dbReference type="Pfam" id="PF00300">
    <property type="entry name" value="His_Phos_1"/>
    <property type="match status" value="1"/>
</dbReference>
<dbReference type="EMBL" id="LGCL01000045">
    <property type="protein sequence ID" value="KPL70153.1"/>
    <property type="molecule type" value="Genomic_DNA"/>
</dbReference>
<reference evidence="1 2" key="1">
    <citation type="submission" date="2015-07" db="EMBL/GenBank/DDBJ databases">
        <title>Genome sequence of Ornatilinea apprima DSM 23815.</title>
        <authorList>
            <person name="Hemp J."/>
            <person name="Ward L.M."/>
            <person name="Pace L.A."/>
            <person name="Fischer W.W."/>
        </authorList>
    </citation>
    <scope>NUCLEOTIDE SEQUENCE [LARGE SCALE GENOMIC DNA]</scope>
    <source>
        <strain evidence="1 2">P3M-1</strain>
    </source>
</reference>
<dbReference type="SUPFAM" id="SSF53254">
    <property type="entry name" value="Phosphoglycerate mutase-like"/>
    <property type="match status" value="1"/>
</dbReference>
<dbReference type="CDD" id="cd07040">
    <property type="entry name" value="HP"/>
    <property type="match status" value="1"/>
</dbReference>
<protein>
    <recommendedName>
        <fullName evidence="3">Phosphoglycerate mutase</fullName>
    </recommendedName>
</protein>
<dbReference type="InterPro" id="IPR029033">
    <property type="entry name" value="His_PPase_superfam"/>
</dbReference>
<name>A0A0P6X7L8_9CHLR</name>
<dbReference type="AlphaFoldDB" id="A0A0P6X7L8"/>
<evidence type="ECO:0008006" key="3">
    <source>
        <dbReference type="Google" id="ProtNLM"/>
    </source>
</evidence>
<dbReference type="STRING" id="1134406.ADN00_19175"/>
<dbReference type="Gene3D" id="3.40.50.1240">
    <property type="entry name" value="Phosphoglycerate mutase-like"/>
    <property type="match status" value="1"/>
</dbReference>
<dbReference type="Proteomes" id="UP000050417">
    <property type="component" value="Unassembled WGS sequence"/>
</dbReference>
<comment type="caution">
    <text evidence="1">The sequence shown here is derived from an EMBL/GenBank/DDBJ whole genome shotgun (WGS) entry which is preliminary data.</text>
</comment>
<keyword evidence="2" id="KW-1185">Reference proteome</keyword>
<dbReference type="InterPro" id="IPR013078">
    <property type="entry name" value="His_Pase_superF_clade-1"/>
</dbReference>
<proteinExistence type="predicted"/>
<accession>A0A0P6X7L8</accession>